<comment type="catalytic activity">
    <reaction evidence="9">
        <text>Typically cleaves a -Gly-|-Phe- bond to release an N-terminal, basic peptide of 5-8 residues from type IV prepilin, and then N-methylates the new N-terminal amino group, the methyl donor being S-adenosyl-L-methionine.</text>
        <dbReference type="EC" id="3.4.23.43"/>
    </reaction>
</comment>
<feature type="transmembrane region" description="Helical" evidence="10">
    <location>
        <begin position="6"/>
        <end position="27"/>
    </location>
</feature>
<dbReference type="PANTHER" id="PTHR30487">
    <property type="entry name" value="TYPE 4 PREPILIN-LIKE PROTEINS LEADER PEPTIDE-PROCESSING ENZYME"/>
    <property type="match status" value="1"/>
</dbReference>
<feature type="domain" description="Prepilin type IV endopeptidase peptidase" evidence="11">
    <location>
        <begin position="135"/>
        <end position="242"/>
    </location>
</feature>
<reference evidence="13" key="1">
    <citation type="submission" date="2022-11" db="EMBL/GenBank/DDBJ databases">
        <title>Larsenimonas rhizosphaerae sp. nov., isolated from a tidal mudflat.</title>
        <authorList>
            <person name="Lee S.D."/>
            <person name="Kim I.S."/>
        </authorList>
    </citation>
    <scope>NUCLEOTIDE SEQUENCE</scope>
    <source>
        <strain evidence="13">GH2-1</strain>
    </source>
</reference>
<evidence type="ECO:0000256" key="8">
    <source>
        <dbReference type="RuleBase" id="RU003793"/>
    </source>
</evidence>
<dbReference type="InterPro" id="IPR050882">
    <property type="entry name" value="Prepilin_peptidase/N-MTase"/>
</dbReference>
<evidence type="ECO:0000259" key="11">
    <source>
        <dbReference type="Pfam" id="PF01478"/>
    </source>
</evidence>
<evidence type="ECO:0000256" key="1">
    <source>
        <dbReference type="ARBA" id="ARBA00004429"/>
    </source>
</evidence>
<dbReference type="Proteomes" id="UP001165678">
    <property type="component" value="Unassembled WGS sequence"/>
</dbReference>
<keyword evidence="4" id="KW-0997">Cell inner membrane</keyword>
<keyword evidence="9" id="KW-0378">Hydrolase</keyword>
<dbReference type="GO" id="GO:0004190">
    <property type="term" value="F:aspartic-type endopeptidase activity"/>
    <property type="evidence" value="ECO:0007669"/>
    <property type="project" value="UniProtKB-EC"/>
</dbReference>
<evidence type="ECO:0000256" key="10">
    <source>
        <dbReference type="SAM" id="Phobius"/>
    </source>
</evidence>
<dbReference type="GO" id="GO:0005886">
    <property type="term" value="C:plasma membrane"/>
    <property type="evidence" value="ECO:0007669"/>
    <property type="project" value="UniProtKB-SubCell"/>
</dbReference>
<comment type="subcellular location">
    <subcellularLocation>
        <location evidence="1">Cell inner membrane</location>
        <topology evidence="1">Multi-pass membrane protein</topology>
    </subcellularLocation>
    <subcellularLocation>
        <location evidence="9">Cell membrane</location>
        <topology evidence="9">Multi-pass membrane protein</topology>
    </subcellularLocation>
</comment>
<accession>A0AA41ZFS1</accession>
<dbReference type="EC" id="2.1.1.-" evidence="9"/>
<dbReference type="InterPro" id="IPR000045">
    <property type="entry name" value="Prepilin_IV_endopep_pep"/>
</dbReference>
<evidence type="ECO:0000313" key="13">
    <source>
        <dbReference type="EMBL" id="MCX2523735.1"/>
    </source>
</evidence>
<feature type="domain" description="Prepilin peptidase A24 N-terminal" evidence="12">
    <location>
        <begin position="15"/>
        <end position="120"/>
    </location>
</feature>
<protein>
    <recommendedName>
        <fullName evidence="9">Prepilin leader peptidase/N-methyltransferase</fullName>
        <ecNumber evidence="9">2.1.1.-</ecNumber>
        <ecNumber evidence="9">3.4.23.43</ecNumber>
    </recommendedName>
</protein>
<dbReference type="GO" id="GO:0006465">
    <property type="term" value="P:signal peptide processing"/>
    <property type="evidence" value="ECO:0007669"/>
    <property type="project" value="TreeGrafter"/>
</dbReference>
<keyword evidence="6 10" id="KW-1133">Transmembrane helix</keyword>
<dbReference type="Pfam" id="PF06750">
    <property type="entry name" value="A24_N_bact"/>
    <property type="match status" value="1"/>
</dbReference>
<evidence type="ECO:0000256" key="2">
    <source>
        <dbReference type="ARBA" id="ARBA00005801"/>
    </source>
</evidence>
<keyword evidence="5 9" id="KW-0812">Transmembrane</keyword>
<evidence type="ECO:0000256" key="4">
    <source>
        <dbReference type="ARBA" id="ARBA00022519"/>
    </source>
</evidence>
<dbReference type="Pfam" id="PF01478">
    <property type="entry name" value="Peptidase_A24"/>
    <property type="match status" value="1"/>
</dbReference>
<evidence type="ECO:0000256" key="3">
    <source>
        <dbReference type="ARBA" id="ARBA00022475"/>
    </source>
</evidence>
<dbReference type="PANTHER" id="PTHR30487:SF0">
    <property type="entry name" value="PREPILIN LEADER PEPTIDASE_N-METHYLTRANSFERASE-RELATED"/>
    <property type="match status" value="1"/>
</dbReference>
<dbReference type="Gene3D" id="1.20.120.1220">
    <property type="match status" value="1"/>
</dbReference>
<dbReference type="PRINTS" id="PR00864">
    <property type="entry name" value="PREPILNPTASE"/>
</dbReference>
<evidence type="ECO:0000256" key="7">
    <source>
        <dbReference type="ARBA" id="ARBA00023136"/>
    </source>
</evidence>
<dbReference type="InterPro" id="IPR014032">
    <property type="entry name" value="Peptidase_A24A_bac"/>
</dbReference>
<evidence type="ECO:0000313" key="14">
    <source>
        <dbReference type="Proteomes" id="UP001165678"/>
    </source>
</evidence>
<comment type="similarity">
    <text evidence="2 8">Belongs to the peptidase A24 family.</text>
</comment>
<keyword evidence="9" id="KW-0645">Protease</keyword>
<feature type="transmembrane region" description="Helical" evidence="10">
    <location>
        <begin position="260"/>
        <end position="280"/>
    </location>
</feature>
<dbReference type="RefSeq" id="WP_250937571.1">
    <property type="nucleotide sequence ID" value="NZ_JAMLJK010000001.1"/>
</dbReference>
<comment type="caution">
    <text evidence="13">The sequence shown here is derived from an EMBL/GenBank/DDBJ whole genome shotgun (WGS) entry which is preliminary data.</text>
</comment>
<gene>
    <name evidence="13" type="ORF">OQ287_05740</name>
</gene>
<sequence>MLTYSLAGWMFLIFVGLSFGSFLNVVIKRLPAMLQHRWQREALDIMETRETTPPDTGTRFSLMHPRSHCPSCRTPIRWHDNIPLLGWFKRGGRCAACGASISWHYPAVEAASALLVILAIAIHGPGVEGLFIAAALLILLTLAVIDAETLLLPDSLTLPLLWLGLLFHVVAQPEALQGAVLGAMIGYSLLWSFFWLFKVITGKEGMGYGDFKMLAALGAWTGWLALPLILILSAGLGALVSIAIQLLVPSTRQKMIPFGPYLAMSGIVMLLFGDTLMRLYTL</sequence>
<evidence type="ECO:0000256" key="5">
    <source>
        <dbReference type="ARBA" id="ARBA00022692"/>
    </source>
</evidence>
<evidence type="ECO:0000256" key="9">
    <source>
        <dbReference type="RuleBase" id="RU003794"/>
    </source>
</evidence>
<keyword evidence="9" id="KW-0511">Multifunctional enzyme</keyword>
<keyword evidence="9" id="KW-0489">Methyltransferase</keyword>
<proteinExistence type="inferred from homology"/>
<dbReference type="AlphaFoldDB" id="A0AA41ZFS1"/>
<dbReference type="EC" id="3.4.23.43" evidence="9"/>
<organism evidence="13 14">
    <name type="scientific">Larsenimonas rhizosphaerae</name>
    <dbReference type="NCBI Taxonomy" id="2944682"/>
    <lineage>
        <taxon>Bacteria</taxon>
        <taxon>Pseudomonadati</taxon>
        <taxon>Pseudomonadota</taxon>
        <taxon>Gammaproteobacteria</taxon>
        <taxon>Oceanospirillales</taxon>
        <taxon>Halomonadaceae</taxon>
        <taxon>Larsenimonas</taxon>
    </lineage>
</organism>
<dbReference type="GO" id="GO:0008168">
    <property type="term" value="F:methyltransferase activity"/>
    <property type="evidence" value="ECO:0007669"/>
    <property type="project" value="UniProtKB-KW"/>
</dbReference>
<keyword evidence="9" id="KW-0808">Transferase</keyword>
<feature type="transmembrane region" description="Helical" evidence="10">
    <location>
        <begin position="113"/>
        <end position="145"/>
    </location>
</feature>
<keyword evidence="7 10" id="KW-0472">Membrane</keyword>
<comment type="function">
    <text evidence="9">Plays an essential role in type IV pili and type II pseudopili formation by proteolytically removing the leader sequence from substrate proteins and subsequently monomethylating the alpha-amino group of the newly exposed N-terminal phenylalanine.</text>
</comment>
<name>A0AA41ZFS1_9GAMM</name>
<dbReference type="GO" id="GO:0032259">
    <property type="term" value="P:methylation"/>
    <property type="evidence" value="ECO:0007669"/>
    <property type="project" value="UniProtKB-KW"/>
</dbReference>
<dbReference type="InterPro" id="IPR010627">
    <property type="entry name" value="Prepilin_pept_A24_N"/>
</dbReference>
<keyword evidence="14" id="KW-1185">Reference proteome</keyword>
<evidence type="ECO:0000259" key="12">
    <source>
        <dbReference type="Pfam" id="PF06750"/>
    </source>
</evidence>
<keyword evidence="3" id="KW-1003">Cell membrane</keyword>
<dbReference type="EMBL" id="JAPIVE010000001">
    <property type="protein sequence ID" value="MCX2523735.1"/>
    <property type="molecule type" value="Genomic_DNA"/>
</dbReference>
<feature type="transmembrane region" description="Helical" evidence="10">
    <location>
        <begin position="151"/>
        <end position="171"/>
    </location>
</feature>
<feature type="transmembrane region" description="Helical" evidence="10">
    <location>
        <begin position="220"/>
        <end position="248"/>
    </location>
</feature>
<evidence type="ECO:0000256" key="6">
    <source>
        <dbReference type="ARBA" id="ARBA00022989"/>
    </source>
</evidence>
<feature type="transmembrane region" description="Helical" evidence="10">
    <location>
        <begin position="178"/>
        <end position="200"/>
    </location>
</feature>